<evidence type="ECO:0000256" key="7">
    <source>
        <dbReference type="ARBA" id="ARBA00022927"/>
    </source>
</evidence>
<dbReference type="GO" id="GO:0030127">
    <property type="term" value="C:COPII vesicle coat"/>
    <property type="evidence" value="ECO:0007669"/>
    <property type="project" value="TreeGrafter"/>
</dbReference>
<dbReference type="Gene3D" id="2.130.10.10">
    <property type="entry name" value="YVTN repeat-like/Quinoprotein amine dehydrogenase"/>
    <property type="match status" value="1"/>
</dbReference>
<dbReference type="SMART" id="SM00320">
    <property type="entry name" value="WD40"/>
    <property type="match status" value="5"/>
</dbReference>
<dbReference type="InterPro" id="IPR015943">
    <property type="entry name" value="WD40/YVTN_repeat-like_dom_sf"/>
</dbReference>
<keyword evidence="10" id="KW-0539">Nucleus</keyword>
<reference evidence="12 13" key="2">
    <citation type="submission" date="2014-03" db="EMBL/GenBank/DDBJ databases">
        <title>The Genome Sequence of Anncaliia algerae insect isolate PRA339.</title>
        <authorList>
            <consortium name="The Broad Institute Genome Sequencing Platform"/>
            <consortium name="The Broad Institute Genome Sequencing Center for Infectious Disease"/>
            <person name="Cuomo C."/>
            <person name="Becnel J."/>
            <person name="Sanscrainte N."/>
            <person name="Walker B."/>
            <person name="Young S.K."/>
            <person name="Zeng Q."/>
            <person name="Gargeya S."/>
            <person name="Fitzgerald M."/>
            <person name="Haas B."/>
            <person name="Abouelleil A."/>
            <person name="Alvarado L."/>
            <person name="Arachchi H.M."/>
            <person name="Berlin A.M."/>
            <person name="Chapman S.B."/>
            <person name="Dewar J."/>
            <person name="Goldberg J."/>
            <person name="Griggs A."/>
            <person name="Gujja S."/>
            <person name="Hansen M."/>
            <person name="Howarth C."/>
            <person name="Imamovic A."/>
            <person name="Larimer J."/>
            <person name="McCowan C."/>
            <person name="Murphy C."/>
            <person name="Neiman D."/>
            <person name="Pearson M."/>
            <person name="Priest M."/>
            <person name="Roberts A."/>
            <person name="Saif S."/>
            <person name="Shea T."/>
            <person name="Sisk P."/>
            <person name="Sykes S."/>
            <person name="Wortman J."/>
            <person name="Nusbaum C."/>
            <person name="Birren B."/>
        </authorList>
    </citation>
    <scope>NUCLEOTIDE SEQUENCE [LARGE SCALE GENOMIC DNA]</scope>
    <source>
        <strain evidence="12 13">PRA339</strain>
    </source>
</reference>
<accession>A0A059F1L9</accession>
<evidence type="ECO:0000256" key="5">
    <source>
        <dbReference type="ARBA" id="ARBA00022737"/>
    </source>
</evidence>
<keyword evidence="9" id="KW-0906">Nuclear pore complex</keyword>
<dbReference type="HOGENOM" id="CLU_032441_0_2_1"/>
<dbReference type="InterPro" id="IPR037363">
    <property type="entry name" value="Sec13/Seh1_fam"/>
</dbReference>
<dbReference type="PANTHER" id="PTHR11024">
    <property type="entry name" value="NUCLEAR PORE COMPLEX PROTEIN SEC13 / SEH1 FAMILY MEMBER"/>
    <property type="match status" value="1"/>
</dbReference>
<organism evidence="12 13">
    <name type="scientific">Anncaliia algerae PRA339</name>
    <dbReference type="NCBI Taxonomy" id="1288291"/>
    <lineage>
        <taxon>Eukaryota</taxon>
        <taxon>Fungi</taxon>
        <taxon>Fungi incertae sedis</taxon>
        <taxon>Microsporidia</taxon>
        <taxon>Tubulinosematoidea</taxon>
        <taxon>Tubulinosematidae</taxon>
        <taxon>Anncaliia</taxon>
    </lineage>
</organism>
<dbReference type="GO" id="GO:0006606">
    <property type="term" value="P:protein import into nucleus"/>
    <property type="evidence" value="ECO:0007669"/>
    <property type="project" value="TreeGrafter"/>
</dbReference>
<gene>
    <name evidence="12" type="ORF">H312_01677</name>
</gene>
<evidence type="ECO:0000256" key="4">
    <source>
        <dbReference type="ARBA" id="ARBA00022574"/>
    </source>
</evidence>
<keyword evidence="13" id="KW-1185">Reference proteome</keyword>
<dbReference type="SUPFAM" id="SSF50978">
    <property type="entry name" value="WD40 repeat-like"/>
    <property type="match status" value="1"/>
</dbReference>
<dbReference type="GO" id="GO:0005198">
    <property type="term" value="F:structural molecule activity"/>
    <property type="evidence" value="ECO:0007669"/>
    <property type="project" value="InterPro"/>
</dbReference>
<evidence type="ECO:0000313" key="12">
    <source>
        <dbReference type="EMBL" id="KCZ80904.1"/>
    </source>
</evidence>
<dbReference type="InterPro" id="IPR036322">
    <property type="entry name" value="WD40_repeat_dom_sf"/>
</dbReference>
<dbReference type="PANTHER" id="PTHR11024:SF2">
    <property type="entry name" value="PROTEIN SEC13 HOMOLOG"/>
    <property type="match status" value="1"/>
</dbReference>
<dbReference type="InterPro" id="IPR001680">
    <property type="entry name" value="WD40_rpt"/>
</dbReference>
<keyword evidence="6" id="KW-0509">mRNA transport</keyword>
<evidence type="ECO:0000256" key="9">
    <source>
        <dbReference type="ARBA" id="ARBA00023132"/>
    </source>
</evidence>
<evidence type="ECO:0000256" key="11">
    <source>
        <dbReference type="PROSITE-ProRule" id="PRU00221"/>
    </source>
</evidence>
<evidence type="ECO:0000313" key="13">
    <source>
        <dbReference type="Proteomes" id="UP000030655"/>
    </source>
</evidence>
<sequence length="269" mass="30462">MQTHKEIIYSMDADISEKRIVTASSDRVVRTFRIENVQLIPEQELLGHDSPVTKAIFLHKGELICSSCYTGEIIIWQLEGTQYNKKFSTKVFSGSINSISSLFQENSFKIFCACSDGVIRILSFDFKFNFKMTEVSAHKFGITSISNNDKYLLTGGMDSKVTLFDISSMKEVSVFNDHTNIVRDVSIAKTNEFNLDVFASCSDDGKLIIYYFDNEVVKKQVVEINTPLSSLAWSKRGYSLSVGYGENMVKHYVPDINGYFKEVELDTVD</sequence>
<dbReference type="GO" id="GO:0090114">
    <property type="term" value="P:COPII-coated vesicle budding"/>
    <property type="evidence" value="ECO:0007669"/>
    <property type="project" value="TreeGrafter"/>
</dbReference>
<dbReference type="OrthoDB" id="364224at2759"/>
<dbReference type="AlphaFoldDB" id="A0A059F1L9"/>
<evidence type="ECO:0000256" key="10">
    <source>
        <dbReference type="ARBA" id="ARBA00023242"/>
    </source>
</evidence>
<dbReference type="EMBL" id="KK365158">
    <property type="protein sequence ID" value="KCZ80904.1"/>
    <property type="molecule type" value="Genomic_DNA"/>
</dbReference>
<keyword evidence="7" id="KW-0653">Protein transport</keyword>
<evidence type="ECO:0000256" key="2">
    <source>
        <dbReference type="ARBA" id="ARBA00010102"/>
    </source>
</evidence>
<evidence type="ECO:0000256" key="8">
    <source>
        <dbReference type="ARBA" id="ARBA00023010"/>
    </source>
</evidence>
<keyword evidence="5" id="KW-0677">Repeat</keyword>
<keyword evidence="8" id="KW-0811">Translocation</keyword>
<comment type="subcellular location">
    <subcellularLocation>
        <location evidence="1">Nucleus</location>
        <location evidence="1">Nuclear pore complex</location>
    </subcellularLocation>
</comment>
<reference evidence="13" key="1">
    <citation type="submission" date="2013-02" db="EMBL/GenBank/DDBJ databases">
        <authorList>
            <consortium name="The Broad Institute Genome Sequencing Platform"/>
            <person name="Cuomo C."/>
            <person name="Becnel J."/>
            <person name="Sanscrainte N."/>
            <person name="Walker B."/>
            <person name="Young S.K."/>
            <person name="Zeng Q."/>
            <person name="Gargeya S."/>
            <person name="Fitzgerald M."/>
            <person name="Haas B."/>
            <person name="Abouelleil A."/>
            <person name="Alvarado L."/>
            <person name="Arachchi H.M."/>
            <person name="Berlin A.M."/>
            <person name="Chapman S.B."/>
            <person name="Dewar J."/>
            <person name="Goldberg J."/>
            <person name="Griggs A."/>
            <person name="Gujja S."/>
            <person name="Hansen M."/>
            <person name="Howarth C."/>
            <person name="Imamovic A."/>
            <person name="Larimer J."/>
            <person name="McCowan C."/>
            <person name="Murphy C."/>
            <person name="Neiman D."/>
            <person name="Pearson M."/>
            <person name="Priest M."/>
            <person name="Roberts A."/>
            <person name="Saif S."/>
            <person name="Shea T."/>
            <person name="Sisk P."/>
            <person name="Sykes S."/>
            <person name="Wortman J."/>
            <person name="Nusbaum C."/>
            <person name="Birren B."/>
        </authorList>
    </citation>
    <scope>NUCLEOTIDE SEQUENCE [LARGE SCALE GENOMIC DNA]</scope>
    <source>
        <strain evidence="13">PRA339</strain>
    </source>
</reference>
<keyword evidence="4 11" id="KW-0853">WD repeat</keyword>
<evidence type="ECO:0000256" key="3">
    <source>
        <dbReference type="ARBA" id="ARBA00022448"/>
    </source>
</evidence>
<dbReference type="GO" id="GO:0031080">
    <property type="term" value="C:nuclear pore outer ring"/>
    <property type="evidence" value="ECO:0007669"/>
    <property type="project" value="TreeGrafter"/>
</dbReference>
<comment type="similarity">
    <text evidence="2">Belongs to the WD repeat SEC13 family.</text>
</comment>
<feature type="repeat" description="WD" evidence="11">
    <location>
        <begin position="135"/>
        <end position="174"/>
    </location>
</feature>
<evidence type="ECO:0000256" key="1">
    <source>
        <dbReference type="ARBA" id="ARBA00004567"/>
    </source>
</evidence>
<evidence type="ECO:0000256" key="6">
    <source>
        <dbReference type="ARBA" id="ARBA00022816"/>
    </source>
</evidence>
<dbReference type="Proteomes" id="UP000030655">
    <property type="component" value="Unassembled WGS sequence"/>
</dbReference>
<dbReference type="Pfam" id="PF00400">
    <property type="entry name" value="WD40"/>
    <property type="match status" value="3"/>
</dbReference>
<dbReference type="VEuPathDB" id="MicrosporidiaDB:H312_01677"/>
<proteinExistence type="inferred from homology"/>
<dbReference type="STRING" id="1288291.A0A059F1L9"/>
<protein>
    <submittedName>
        <fullName evidence="12">Uncharacterized protein</fullName>
    </submittedName>
</protein>
<dbReference type="GO" id="GO:0051028">
    <property type="term" value="P:mRNA transport"/>
    <property type="evidence" value="ECO:0007669"/>
    <property type="project" value="UniProtKB-KW"/>
</dbReference>
<name>A0A059F1L9_9MICR</name>
<keyword evidence="3" id="KW-0813">Transport</keyword>
<dbReference type="PROSITE" id="PS50082">
    <property type="entry name" value="WD_REPEATS_2"/>
    <property type="match status" value="1"/>
</dbReference>